<gene>
    <name evidence="1" type="ORF">PGT21_011464</name>
</gene>
<dbReference type="OrthoDB" id="2496461at2759"/>
<name>A0A5B0MD97_PUCGR</name>
<protein>
    <submittedName>
        <fullName evidence="1">Uncharacterized protein</fullName>
    </submittedName>
</protein>
<dbReference type="EMBL" id="VSWC01000157">
    <property type="protein sequence ID" value="KAA1074581.1"/>
    <property type="molecule type" value="Genomic_DNA"/>
</dbReference>
<organism evidence="1 2">
    <name type="scientific">Puccinia graminis f. sp. tritici</name>
    <dbReference type="NCBI Taxonomy" id="56615"/>
    <lineage>
        <taxon>Eukaryota</taxon>
        <taxon>Fungi</taxon>
        <taxon>Dikarya</taxon>
        <taxon>Basidiomycota</taxon>
        <taxon>Pucciniomycotina</taxon>
        <taxon>Pucciniomycetes</taxon>
        <taxon>Pucciniales</taxon>
        <taxon>Pucciniaceae</taxon>
        <taxon>Puccinia</taxon>
    </lineage>
</organism>
<evidence type="ECO:0000313" key="1">
    <source>
        <dbReference type="EMBL" id="KAA1074581.1"/>
    </source>
</evidence>
<comment type="caution">
    <text evidence="1">The sequence shown here is derived from an EMBL/GenBank/DDBJ whole genome shotgun (WGS) entry which is preliminary data.</text>
</comment>
<dbReference type="Proteomes" id="UP000324748">
    <property type="component" value="Unassembled WGS sequence"/>
</dbReference>
<dbReference type="AlphaFoldDB" id="A0A5B0MD97"/>
<keyword evidence="2" id="KW-1185">Reference proteome</keyword>
<sequence length="198" mass="21866">MINPNTLIQHGKKVDLFAKRAAQQAAIKKDCALSMKCKLTREDKSKGGTTPPDRDLEPKDWDNINFHMKQIYNKYPIKSNYNPKILVYVDAGNTDKYILLTNHTCQEWGIALAGIAEGVDMDTPPQNLPMKSLQASRYKKSRVVAPAPGQHPAPAPPQMPSIMEIIAVADTLNARRGKGDSEGVPNVNAQDFCWGPQA</sequence>
<evidence type="ECO:0000313" key="2">
    <source>
        <dbReference type="Proteomes" id="UP000324748"/>
    </source>
</evidence>
<proteinExistence type="predicted"/>
<accession>A0A5B0MD97</accession>
<reference evidence="1 2" key="1">
    <citation type="submission" date="2019-05" db="EMBL/GenBank/DDBJ databases">
        <title>Emergence of the Ug99 lineage of the wheat stem rust pathogen through somatic hybridization.</title>
        <authorList>
            <person name="Li F."/>
            <person name="Upadhyaya N.M."/>
            <person name="Sperschneider J."/>
            <person name="Matny O."/>
            <person name="Nguyen-Phuc H."/>
            <person name="Mago R."/>
            <person name="Raley C."/>
            <person name="Miller M.E."/>
            <person name="Silverstein K.A.T."/>
            <person name="Henningsen E."/>
            <person name="Hirsch C.D."/>
            <person name="Visser B."/>
            <person name="Pretorius Z.A."/>
            <person name="Steffenson B.J."/>
            <person name="Schwessinger B."/>
            <person name="Dodds P.N."/>
            <person name="Figueroa M."/>
        </authorList>
    </citation>
    <scope>NUCLEOTIDE SEQUENCE [LARGE SCALE GENOMIC DNA]</scope>
    <source>
        <strain evidence="1">21-0</strain>
    </source>
</reference>